<evidence type="ECO:0008006" key="3">
    <source>
        <dbReference type="Google" id="ProtNLM"/>
    </source>
</evidence>
<dbReference type="Proteomes" id="UP000187429">
    <property type="component" value="Unassembled WGS sequence"/>
</dbReference>
<accession>A0A1R1YM28</accession>
<reference evidence="2" key="1">
    <citation type="submission" date="2017-01" db="EMBL/GenBank/DDBJ databases">
        <authorList>
            <person name="Wang Y."/>
            <person name="White M."/>
            <person name="Kvist S."/>
            <person name="Moncalvo J.-M."/>
        </authorList>
    </citation>
    <scope>NUCLEOTIDE SEQUENCE [LARGE SCALE GENOMIC DNA]</scope>
    <source>
        <strain evidence="2">ID-206-W2</strain>
    </source>
</reference>
<dbReference type="OrthoDB" id="10298755at2759"/>
<dbReference type="EMBL" id="LSSM01000792">
    <property type="protein sequence ID" value="OMJ27875.1"/>
    <property type="molecule type" value="Genomic_DNA"/>
</dbReference>
<evidence type="ECO:0000313" key="2">
    <source>
        <dbReference type="Proteomes" id="UP000187429"/>
    </source>
</evidence>
<keyword evidence="2" id="KW-1185">Reference proteome</keyword>
<protein>
    <recommendedName>
        <fullName evidence="3">Hexosyltransferase</fullName>
    </recommendedName>
</protein>
<name>A0A1R1YM28_9FUNG</name>
<evidence type="ECO:0000313" key="1">
    <source>
        <dbReference type="EMBL" id="OMJ27875.1"/>
    </source>
</evidence>
<proteinExistence type="predicted"/>
<dbReference type="AlphaFoldDB" id="A0A1R1YM28"/>
<organism evidence="1 2">
    <name type="scientific">Smittium culicis</name>
    <dbReference type="NCBI Taxonomy" id="133412"/>
    <lineage>
        <taxon>Eukaryota</taxon>
        <taxon>Fungi</taxon>
        <taxon>Fungi incertae sedis</taxon>
        <taxon>Zoopagomycota</taxon>
        <taxon>Kickxellomycotina</taxon>
        <taxon>Harpellomycetes</taxon>
        <taxon>Harpellales</taxon>
        <taxon>Legeriomycetaceae</taxon>
        <taxon>Smittium</taxon>
    </lineage>
</organism>
<gene>
    <name evidence="1" type="ORF">AYI69_g2677</name>
</gene>
<comment type="caution">
    <text evidence="1">The sequence shown here is derived from an EMBL/GenBank/DDBJ whole genome shotgun (WGS) entry which is preliminary data.</text>
</comment>
<sequence length="238" mass="28104">MVRRRMILVPLCLLLLIFLSFLYNNFFIFNRYLYTHEPTKDESENVSCQSHTINQTDVFRYAFTGCQMSYEVSKALHPTTTFISDKGSKGDIILNHSYSYNHLATKNREFIHLLCSQKYYDKYKYFFKTDDDSFIDHLQAIDPEFHIGCNIFSKFCAGMAVYYSADLLKLACTDLSILDKFVKHDDVQLSEWLFDALAKNNLSHKVCSFRDKFIIHKQYQSKRLNLFFTPYLKCPQLK</sequence>